<proteinExistence type="predicted"/>
<dbReference type="AlphaFoldDB" id="A0AAV9UYV8"/>
<evidence type="ECO:0000313" key="9">
    <source>
        <dbReference type="Proteomes" id="UP001375240"/>
    </source>
</evidence>
<evidence type="ECO:0000256" key="3">
    <source>
        <dbReference type="ARBA" id="ARBA00022692"/>
    </source>
</evidence>
<feature type="region of interest" description="Disordered" evidence="6">
    <location>
        <begin position="162"/>
        <end position="198"/>
    </location>
</feature>
<comment type="caution">
    <text evidence="8">The sequence shown here is derived from an EMBL/GenBank/DDBJ whole genome shotgun (WGS) entry which is preliminary data.</text>
</comment>
<comment type="subcellular location">
    <subcellularLocation>
        <location evidence="1">Cell membrane</location>
        <topology evidence="1">Multi-pass membrane protein</topology>
    </subcellularLocation>
</comment>
<feature type="compositionally biased region" description="Low complexity" evidence="6">
    <location>
        <begin position="176"/>
        <end position="191"/>
    </location>
</feature>
<evidence type="ECO:0000256" key="5">
    <source>
        <dbReference type="ARBA" id="ARBA00023136"/>
    </source>
</evidence>
<dbReference type="GO" id="GO:0016755">
    <property type="term" value="F:aminoacyltransferase activity"/>
    <property type="evidence" value="ECO:0007669"/>
    <property type="project" value="TreeGrafter"/>
</dbReference>
<keyword evidence="3" id="KW-0812">Transmembrane</keyword>
<keyword evidence="4" id="KW-1133">Transmembrane helix</keyword>
<evidence type="ECO:0000313" key="8">
    <source>
        <dbReference type="EMBL" id="KAK6349941.1"/>
    </source>
</evidence>
<reference evidence="8 9" key="1">
    <citation type="submission" date="2019-10" db="EMBL/GenBank/DDBJ databases">
        <authorList>
            <person name="Palmer J.M."/>
        </authorList>
    </citation>
    <scope>NUCLEOTIDE SEQUENCE [LARGE SCALE GENOMIC DNA]</scope>
    <source>
        <strain evidence="8 9">TWF696</strain>
    </source>
</reference>
<evidence type="ECO:0000259" key="7">
    <source>
        <dbReference type="Pfam" id="PF09924"/>
    </source>
</evidence>
<dbReference type="PANTHER" id="PTHR34697:SF2">
    <property type="entry name" value="PHOSPHATIDYLGLYCEROL LYSYLTRANSFERASE"/>
    <property type="match status" value="1"/>
</dbReference>
<feature type="domain" description="Phosphatidylglycerol lysyltransferase C-terminal" evidence="7">
    <location>
        <begin position="237"/>
        <end position="534"/>
    </location>
</feature>
<dbReference type="Proteomes" id="UP001375240">
    <property type="component" value="Unassembled WGS sequence"/>
</dbReference>
<dbReference type="PANTHER" id="PTHR34697">
    <property type="entry name" value="PHOSPHATIDYLGLYCEROL LYSYLTRANSFERASE"/>
    <property type="match status" value="1"/>
</dbReference>
<keyword evidence="5" id="KW-0472">Membrane</keyword>
<accession>A0AAV9UYV8</accession>
<feature type="region of interest" description="Disordered" evidence="6">
    <location>
        <begin position="93"/>
        <end position="129"/>
    </location>
</feature>
<evidence type="ECO:0000256" key="1">
    <source>
        <dbReference type="ARBA" id="ARBA00004651"/>
    </source>
</evidence>
<gene>
    <name evidence="8" type="ORF">TWF696_006199</name>
</gene>
<sequence length="600" mass="66318">MLATTTHTIETLDTLPLKLDSSTLEIRFRLSKNTTELHATESKRYPEHDPVVLSETWTDARAHAPTETPPDGSLSTFTASTLTVDEVPMITADLESEKDSNKEKKQKKKKQASTAPSGNAKPKNQKKTLAQQISDGMAENLLERSRRAHGRMDLVDRLLHPGLLAGPQKDNETLHSQTESSIQSQSSATSAPAFEPYAIRSPTAPQKYRRKGIGAIFTLEDFEAMDALEGLFVRYGTVSHMGILDKSYSFFVNKARDGGLYFKVHNRVAIVGGDPLCEPTHDRYTALLKEFRSYLKQFRYKMAFMGASDTFMKYACEQKWTSMQFGVERVLNPLTNPIVLENSGTGKRLLAQNRQLLNPDKLGITLDVYVPSVQGRDAALEQELTGVYDAWRNQRDTTKTQAKAAQAFITVYSPFVIPQLMVYIYSRGPDGVANGFAALRKVGGSSDGGYHLDPCVATPSAPRGVTDLLVFASMALLNRASIDYLSFGFEPLSELGLVSGIKREQLVRTVFRHTSQRLPITGKKGYHDKFRPDDNKGSGLHLIFPSGLGPSCMLAMAHMANISVRKVIMSEIKLWRASKSVASISKKDSTKDSTEGEPAP</sequence>
<organism evidence="8 9">
    <name type="scientific">Orbilia brochopaga</name>
    <dbReference type="NCBI Taxonomy" id="3140254"/>
    <lineage>
        <taxon>Eukaryota</taxon>
        <taxon>Fungi</taxon>
        <taxon>Dikarya</taxon>
        <taxon>Ascomycota</taxon>
        <taxon>Pezizomycotina</taxon>
        <taxon>Orbiliomycetes</taxon>
        <taxon>Orbiliales</taxon>
        <taxon>Orbiliaceae</taxon>
        <taxon>Orbilia</taxon>
    </lineage>
</organism>
<keyword evidence="9" id="KW-1185">Reference proteome</keyword>
<evidence type="ECO:0000256" key="2">
    <source>
        <dbReference type="ARBA" id="ARBA00022475"/>
    </source>
</evidence>
<evidence type="ECO:0000256" key="6">
    <source>
        <dbReference type="SAM" id="MobiDB-lite"/>
    </source>
</evidence>
<dbReference type="InterPro" id="IPR024320">
    <property type="entry name" value="LPG_synthase_C"/>
</dbReference>
<name>A0AAV9UYV8_9PEZI</name>
<dbReference type="GO" id="GO:0005886">
    <property type="term" value="C:plasma membrane"/>
    <property type="evidence" value="ECO:0007669"/>
    <property type="project" value="UniProtKB-SubCell"/>
</dbReference>
<dbReference type="Pfam" id="PF09924">
    <property type="entry name" value="LPG_synthase_C"/>
    <property type="match status" value="1"/>
</dbReference>
<protein>
    <recommendedName>
        <fullName evidence="7">Phosphatidylglycerol lysyltransferase C-terminal domain-containing protein</fullName>
    </recommendedName>
</protein>
<evidence type="ECO:0000256" key="4">
    <source>
        <dbReference type="ARBA" id="ARBA00022989"/>
    </source>
</evidence>
<keyword evidence="2" id="KW-1003">Cell membrane</keyword>
<dbReference type="GO" id="GO:0055091">
    <property type="term" value="P:phospholipid homeostasis"/>
    <property type="evidence" value="ECO:0007669"/>
    <property type="project" value="TreeGrafter"/>
</dbReference>
<dbReference type="EMBL" id="JAVHNQ010000004">
    <property type="protein sequence ID" value="KAK6349941.1"/>
    <property type="molecule type" value="Genomic_DNA"/>
</dbReference>
<dbReference type="InterPro" id="IPR051211">
    <property type="entry name" value="PG_lysyltransferase"/>
</dbReference>